<feature type="compositionally biased region" description="Basic and acidic residues" evidence="2">
    <location>
        <begin position="472"/>
        <end position="513"/>
    </location>
</feature>
<dbReference type="EMBL" id="GDKF01009436">
    <property type="protein sequence ID" value="JAT69186.1"/>
    <property type="molecule type" value="Transcribed_RNA"/>
</dbReference>
<dbReference type="AlphaFoldDB" id="A0A1D1ZQC8"/>
<dbReference type="SMART" id="SM00557">
    <property type="entry name" value="IG_FLMN"/>
    <property type="match status" value="1"/>
</dbReference>
<name>A0A1D1ZQC8_AUXPR</name>
<dbReference type="InterPro" id="IPR014756">
    <property type="entry name" value="Ig_E-set"/>
</dbReference>
<proteinExistence type="predicted"/>
<dbReference type="InterPro" id="IPR001298">
    <property type="entry name" value="Filamin/ABP280_rpt"/>
</dbReference>
<organism evidence="3">
    <name type="scientific">Auxenochlorella protothecoides</name>
    <name type="common">Green microalga</name>
    <name type="synonym">Chlorella protothecoides</name>
    <dbReference type="NCBI Taxonomy" id="3075"/>
    <lineage>
        <taxon>Eukaryota</taxon>
        <taxon>Viridiplantae</taxon>
        <taxon>Chlorophyta</taxon>
        <taxon>core chlorophytes</taxon>
        <taxon>Trebouxiophyceae</taxon>
        <taxon>Chlorellales</taxon>
        <taxon>Chlorellaceae</taxon>
        <taxon>Auxenochlorella</taxon>
    </lineage>
</organism>
<dbReference type="InterPro" id="IPR013783">
    <property type="entry name" value="Ig-like_fold"/>
</dbReference>
<feature type="compositionally biased region" description="Acidic residues" evidence="2">
    <location>
        <begin position="581"/>
        <end position="591"/>
    </location>
</feature>
<feature type="compositionally biased region" description="Basic residues" evidence="2">
    <location>
        <begin position="541"/>
        <end position="553"/>
    </location>
</feature>
<feature type="compositionally biased region" description="Acidic residues" evidence="2">
    <location>
        <begin position="86"/>
        <end position="101"/>
    </location>
</feature>
<sequence>MASEPEEASTPAGIPGDSQEEDGSRTSSPPLPVGSDDAVGSPAQPPERESTEEAGPGGPDFVPPLPAGDGPGQALILHGTGASSDSDSDDYSTSSDEEPDESQLPPGPIDPSRCSATGPGFSGGSSGMPVKMVITAKDSAGRRIRDGGAYVLVTLDKPAPTGSVVVARAEVTDHGDGTYTALYTCPSKGSYQLTVELNGQPLGQFPFPIYFSAPDLQAAAKALEAASAAAAAAGSGAAAVNGPVPTAPGPVSAAQLSAGAVGFGVAQPIPGAAPPTLGAQAALSGVPFPATDLERLSRTVLVGAPCSLPSGEALAAAFLRAGAVASVQLAGPGAAFAWVEFAAAASVPAALAMDGAAVPPLVPGGEPVTLRVEAGAAARAAAEALVSGQAALDPAKAAALQQAQRFAALSAQQAALAESVLAARAMRAGAVAGPEAQRHAAVAAAAALARRLAGGATVPAGNGAAGTVAGDGGRRDDGSRERRREEGRERRRSGSRDRKRSGSGERRRAEGRERRRSRSPHRRSGSWDRKRRDRSRDKGKERHKSSKHRRSSRERRAREERKASPKAEAPPVVAPPPSRDELEDLFAELEG</sequence>
<dbReference type="InterPro" id="IPR051485">
    <property type="entry name" value="SR-CTD_assoc_factor"/>
</dbReference>
<gene>
    <name evidence="3" type="ORF">g.30020</name>
</gene>
<protein>
    <submittedName>
        <fullName evidence="3">Uncharacterized protein</fullName>
    </submittedName>
</protein>
<dbReference type="SUPFAM" id="SSF81296">
    <property type="entry name" value="E set domains"/>
    <property type="match status" value="1"/>
</dbReference>
<dbReference type="InterPro" id="IPR017868">
    <property type="entry name" value="Filamin/ABP280_repeat-like"/>
</dbReference>
<dbReference type="Pfam" id="PF00630">
    <property type="entry name" value="Filamin"/>
    <property type="match status" value="1"/>
</dbReference>
<feature type="region of interest" description="Disordered" evidence="2">
    <location>
        <begin position="456"/>
        <end position="591"/>
    </location>
</feature>
<dbReference type="Gene3D" id="2.60.40.10">
    <property type="entry name" value="Immunoglobulins"/>
    <property type="match status" value="1"/>
</dbReference>
<feature type="compositionally biased region" description="Basic and acidic residues" evidence="2">
    <location>
        <begin position="525"/>
        <end position="540"/>
    </location>
</feature>
<reference evidence="3" key="1">
    <citation type="submission" date="2015-08" db="EMBL/GenBank/DDBJ databases">
        <authorList>
            <person name="Babu N.S."/>
            <person name="Beckwith C.J."/>
            <person name="Beseler K.G."/>
            <person name="Brison A."/>
            <person name="Carone J.V."/>
            <person name="Caskin T.P."/>
            <person name="Diamond M."/>
            <person name="Durham M.E."/>
            <person name="Foxe J.M."/>
            <person name="Go M."/>
            <person name="Henderson B.A."/>
            <person name="Jones I.B."/>
            <person name="McGettigan J.A."/>
            <person name="Micheletti S.J."/>
            <person name="Nasrallah M.E."/>
            <person name="Ortiz D."/>
            <person name="Piller C.R."/>
            <person name="Privatt S.R."/>
            <person name="Schneider S.L."/>
            <person name="Sharp S."/>
            <person name="Smith T.C."/>
            <person name="Stanton J.D."/>
            <person name="Ullery H.E."/>
            <person name="Wilson R.J."/>
            <person name="Serrano M.G."/>
            <person name="Buck G."/>
            <person name="Lee V."/>
            <person name="Wang Y."/>
            <person name="Carvalho R."/>
            <person name="Voegtly L."/>
            <person name="Shi R."/>
            <person name="Duckworth R."/>
            <person name="Johnson A."/>
            <person name="Loviza R."/>
            <person name="Walstead R."/>
            <person name="Shah Z."/>
            <person name="Kiflezghi M."/>
            <person name="Wade K."/>
            <person name="Ball S.L."/>
            <person name="Bradley K.W."/>
            <person name="Asai D.J."/>
            <person name="Bowman C.A."/>
            <person name="Russell D.A."/>
            <person name="Pope W.H."/>
            <person name="Jacobs-Sera D."/>
            <person name="Hendrix R.W."/>
            <person name="Hatfull G.F."/>
        </authorList>
    </citation>
    <scope>NUCLEOTIDE SEQUENCE</scope>
</reference>
<dbReference type="GO" id="GO:0003723">
    <property type="term" value="F:RNA binding"/>
    <property type="evidence" value="ECO:0007669"/>
    <property type="project" value="TreeGrafter"/>
</dbReference>
<feature type="compositionally biased region" description="Basic residues" evidence="2">
    <location>
        <begin position="514"/>
        <end position="524"/>
    </location>
</feature>
<evidence type="ECO:0000313" key="3">
    <source>
        <dbReference type="EMBL" id="JAT69186.1"/>
    </source>
</evidence>
<evidence type="ECO:0000256" key="2">
    <source>
        <dbReference type="SAM" id="MobiDB-lite"/>
    </source>
</evidence>
<dbReference type="PANTHER" id="PTHR23140:SF4">
    <property type="entry name" value="PROTEIN CBR-NRD-1"/>
    <property type="match status" value="1"/>
</dbReference>
<feature type="region of interest" description="Disordered" evidence="2">
    <location>
        <begin position="1"/>
        <end position="129"/>
    </location>
</feature>
<feature type="compositionally biased region" description="Basic and acidic residues" evidence="2">
    <location>
        <begin position="554"/>
        <end position="565"/>
    </location>
</feature>
<dbReference type="GO" id="GO:0005634">
    <property type="term" value="C:nucleus"/>
    <property type="evidence" value="ECO:0007669"/>
    <property type="project" value="TreeGrafter"/>
</dbReference>
<dbReference type="PROSITE" id="PS50194">
    <property type="entry name" value="FILAMIN_REPEAT"/>
    <property type="match status" value="1"/>
</dbReference>
<feature type="repeat" description="Filamin" evidence="1">
    <location>
        <begin position="106"/>
        <end position="211"/>
    </location>
</feature>
<dbReference type="PANTHER" id="PTHR23140">
    <property type="entry name" value="RNA PROCESSING PROTEIN LD23810P"/>
    <property type="match status" value="1"/>
</dbReference>
<accession>A0A1D1ZQC8</accession>
<evidence type="ECO:0000256" key="1">
    <source>
        <dbReference type="PROSITE-ProRule" id="PRU00087"/>
    </source>
</evidence>